<reference evidence="10" key="1">
    <citation type="journal article" date="2019" name="Int. J. Syst. Evol. Microbiol.">
        <title>The Global Catalogue of Microorganisms (GCM) 10K type strain sequencing project: providing services to taxonomists for standard genome sequencing and annotation.</title>
        <authorList>
            <consortium name="The Broad Institute Genomics Platform"/>
            <consortium name="The Broad Institute Genome Sequencing Center for Infectious Disease"/>
            <person name="Wu L."/>
            <person name="Ma J."/>
        </authorList>
    </citation>
    <scope>NUCLEOTIDE SEQUENCE [LARGE SCALE GENOMIC DNA]</scope>
    <source>
        <strain evidence="10">NBRC 110608</strain>
    </source>
</reference>
<comment type="pathway">
    <text evidence="7">Protein modification; lipoprotein biosynthesis (diacylglyceryl transfer).</text>
</comment>
<name>A0ABN6YQ68_9MICO</name>
<proteinExistence type="inferred from homology"/>
<feature type="transmembrane region" description="Helical" evidence="7">
    <location>
        <begin position="252"/>
        <end position="271"/>
    </location>
</feature>
<evidence type="ECO:0000256" key="4">
    <source>
        <dbReference type="ARBA" id="ARBA00022692"/>
    </source>
</evidence>
<evidence type="ECO:0000256" key="6">
    <source>
        <dbReference type="ARBA" id="ARBA00023136"/>
    </source>
</evidence>
<comment type="subcellular location">
    <subcellularLocation>
        <location evidence="7">Cell membrane</location>
        <topology evidence="7">Multi-pass membrane protein</topology>
    </subcellularLocation>
</comment>
<dbReference type="PROSITE" id="PS01311">
    <property type="entry name" value="LGT"/>
    <property type="match status" value="1"/>
</dbReference>
<dbReference type="Pfam" id="PF01790">
    <property type="entry name" value="LGT"/>
    <property type="match status" value="1"/>
</dbReference>
<evidence type="ECO:0000256" key="1">
    <source>
        <dbReference type="ARBA" id="ARBA00007150"/>
    </source>
</evidence>
<dbReference type="HAMAP" id="MF_01147">
    <property type="entry name" value="Lgt"/>
    <property type="match status" value="1"/>
</dbReference>
<evidence type="ECO:0000256" key="3">
    <source>
        <dbReference type="ARBA" id="ARBA00022679"/>
    </source>
</evidence>
<evidence type="ECO:0000256" key="8">
    <source>
        <dbReference type="SAM" id="MobiDB-lite"/>
    </source>
</evidence>
<feature type="transmembrane region" description="Helical" evidence="7">
    <location>
        <begin position="222"/>
        <end position="240"/>
    </location>
</feature>
<keyword evidence="3 7" id="KW-0808">Transferase</keyword>
<dbReference type="NCBIfam" id="TIGR00544">
    <property type="entry name" value="lgt"/>
    <property type="match status" value="1"/>
</dbReference>
<comment type="function">
    <text evidence="7">Catalyzes the transfer of the diacylglyceryl group from phosphatidylglycerol to the sulfhydryl group of the N-terminal cysteine of a prolipoprotein, the first step in the formation of mature lipoproteins.</text>
</comment>
<dbReference type="Proteomes" id="UP001321421">
    <property type="component" value="Chromosome"/>
</dbReference>
<evidence type="ECO:0000256" key="2">
    <source>
        <dbReference type="ARBA" id="ARBA00022475"/>
    </source>
</evidence>
<sequence length="403" mass="44582">MTAALPASIPSPTSSILWLGPLPLRAYALCILAGIAVAIWLCGRRLADRGYDPDEALNVAYWGVPFGILGGRIYHVITTPQPYFGEGGRPLDAVKIWEGGLGIWGAVALGAVGVWIGCRRAGISFLDYADAAVPGVAIAQAMGRVGNYFNNELYGEPTTVPWALEIHRMGSDGQALRDAAGQPIVEGYFHPTFLYEAIWCLVMAAIILLLDRRGVLRRGQSLALYVLLYPMGRIVFELMRTDPANRILGLRVNVWMSMIVFLLGVTLFWLWRRNPPRPRAGRSRPRTYHRRPNVPHREIADQFVRPRLARVECADPTTPANDVLLVDRRSLRRDPHPASPVTQAKQGARRGPRDRTRAWVLPTSPHRRRPRASTTPPPSTTRAASRWSPRCAAAPGTTSSTTR</sequence>
<comment type="similarity">
    <text evidence="1 7">Belongs to the Lgt family.</text>
</comment>
<keyword evidence="2 7" id="KW-1003">Cell membrane</keyword>
<keyword evidence="6 7" id="KW-0472">Membrane</keyword>
<keyword evidence="4 7" id="KW-0812">Transmembrane</keyword>
<feature type="transmembrane region" description="Helical" evidence="7">
    <location>
        <begin position="59"/>
        <end position="77"/>
    </location>
</feature>
<feature type="compositionally biased region" description="Basic and acidic residues" evidence="8">
    <location>
        <begin position="325"/>
        <end position="336"/>
    </location>
</feature>
<feature type="region of interest" description="Disordered" evidence="8">
    <location>
        <begin position="324"/>
        <end position="403"/>
    </location>
</feature>
<evidence type="ECO:0000256" key="5">
    <source>
        <dbReference type="ARBA" id="ARBA00022989"/>
    </source>
</evidence>
<dbReference type="PANTHER" id="PTHR30589:SF0">
    <property type="entry name" value="PHOSPHATIDYLGLYCEROL--PROLIPOPROTEIN DIACYLGLYCERYL TRANSFERASE"/>
    <property type="match status" value="1"/>
</dbReference>
<dbReference type="InterPro" id="IPR001640">
    <property type="entry name" value="Lgt"/>
</dbReference>
<dbReference type="EMBL" id="AP027735">
    <property type="protein sequence ID" value="BDZ58231.1"/>
    <property type="molecule type" value="Genomic_DNA"/>
</dbReference>
<evidence type="ECO:0000313" key="9">
    <source>
        <dbReference type="EMBL" id="BDZ58231.1"/>
    </source>
</evidence>
<gene>
    <name evidence="7" type="primary">lgt</name>
    <name evidence="9" type="ORF">GCM10025872_18880</name>
</gene>
<keyword evidence="5 7" id="KW-1133">Transmembrane helix</keyword>
<feature type="binding site" evidence="7">
    <location>
        <position position="144"/>
    </location>
    <ligand>
        <name>a 1,2-diacyl-sn-glycero-3-phospho-(1'-sn-glycerol)</name>
        <dbReference type="ChEBI" id="CHEBI:64716"/>
    </ligand>
</feature>
<dbReference type="PANTHER" id="PTHR30589">
    <property type="entry name" value="PROLIPOPROTEIN DIACYLGLYCERYL TRANSFERASE"/>
    <property type="match status" value="1"/>
</dbReference>
<evidence type="ECO:0000313" key="10">
    <source>
        <dbReference type="Proteomes" id="UP001321421"/>
    </source>
</evidence>
<dbReference type="EC" id="2.5.1.145" evidence="7"/>
<evidence type="ECO:0000256" key="7">
    <source>
        <dbReference type="HAMAP-Rule" id="MF_01147"/>
    </source>
</evidence>
<feature type="transmembrane region" description="Helical" evidence="7">
    <location>
        <begin position="193"/>
        <end position="210"/>
    </location>
</feature>
<keyword evidence="10" id="KW-1185">Reference proteome</keyword>
<feature type="transmembrane region" description="Helical" evidence="7">
    <location>
        <begin position="97"/>
        <end position="118"/>
    </location>
</feature>
<accession>A0ABN6YQ68</accession>
<organism evidence="9 10">
    <name type="scientific">Barrientosiimonas endolithica</name>
    <dbReference type="NCBI Taxonomy" id="1535208"/>
    <lineage>
        <taxon>Bacteria</taxon>
        <taxon>Bacillati</taxon>
        <taxon>Actinomycetota</taxon>
        <taxon>Actinomycetes</taxon>
        <taxon>Micrococcales</taxon>
        <taxon>Dermacoccaceae</taxon>
        <taxon>Barrientosiimonas</taxon>
    </lineage>
</organism>
<dbReference type="RefSeq" id="WP_350227117.1">
    <property type="nucleotide sequence ID" value="NZ_AP027735.1"/>
</dbReference>
<comment type="catalytic activity">
    <reaction evidence="7">
        <text>L-cysteinyl-[prolipoprotein] + a 1,2-diacyl-sn-glycero-3-phospho-(1'-sn-glycerol) = an S-1,2-diacyl-sn-glyceryl-L-cysteinyl-[prolipoprotein] + sn-glycerol 1-phosphate + H(+)</text>
        <dbReference type="Rhea" id="RHEA:56712"/>
        <dbReference type="Rhea" id="RHEA-COMP:14679"/>
        <dbReference type="Rhea" id="RHEA-COMP:14680"/>
        <dbReference type="ChEBI" id="CHEBI:15378"/>
        <dbReference type="ChEBI" id="CHEBI:29950"/>
        <dbReference type="ChEBI" id="CHEBI:57685"/>
        <dbReference type="ChEBI" id="CHEBI:64716"/>
        <dbReference type="ChEBI" id="CHEBI:140658"/>
        <dbReference type="EC" id="2.5.1.145"/>
    </reaction>
</comment>
<protein>
    <recommendedName>
        <fullName evidence="7">Phosphatidylglycerol--prolipoprotein diacylglyceryl transferase</fullName>
        <ecNumber evidence="7">2.5.1.145</ecNumber>
    </recommendedName>
</protein>
<feature type="transmembrane region" description="Helical" evidence="7">
    <location>
        <begin position="26"/>
        <end position="47"/>
    </location>
</feature>